<evidence type="ECO:0000256" key="1">
    <source>
        <dbReference type="SAM" id="Phobius"/>
    </source>
</evidence>
<accession>A0A7Z7QR51</accession>
<evidence type="ECO:0000313" key="4">
    <source>
        <dbReference type="EMBL" id="NHA33869.1"/>
    </source>
</evidence>
<keyword evidence="1" id="KW-0472">Membrane</keyword>
<proteinExistence type="predicted"/>
<feature type="transmembrane region" description="Helical" evidence="1">
    <location>
        <begin position="5"/>
        <end position="26"/>
    </location>
</feature>
<organism evidence="5">
    <name type="scientific">Staphylococcus schleiferi</name>
    <dbReference type="NCBI Taxonomy" id="1295"/>
    <lineage>
        <taxon>Bacteria</taxon>
        <taxon>Bacillati</taxon>
        <taxon>Bacillota</taxon>
        <taxon>Bacilli</taxon>
        <taxon>Bacillales</taxon>
        <taxon>Staphylococcaceae</taxon>
        <taxon>Staphylococcus</taxon>
    </lineage>
</organism>
<dbReference type="Pfam" id="PF25984">
    <property type="entry name" value="BSH_YknX"/>
    <property type="match status" value="1"/>
</dbReference>
<keyword evidence="1" id="KW-0812">Transmembrane</keyword>
<evidence type="ECO:0000259" key="2">
    <source>
        <dbReference type="Pfam" id="PF25984"/>
    </source>
</evidence>
<evidence type="ECO:0000313" key="5">
    <source>
        <dbReference type="EMBL" id="SUM90170.1"/>
    </source>
</evidence>
<dbReference type="RefSeq" id="WP_126496078.1">
    <property type="nucleotide sequence ID" value="NZ_CALYEE010000018.1"/>
</dbReference>
<reference evidence="4 7" key="1">
    <citation type="submission" date="2018-01" db="EMBL/GenBank/DDBJ databases">
        <title>Complete genome sequence of Staphylococcus Scheliferi isolated from human.</title>
        <authorList>
            <person name="Abouelkhair M.A."/>
            <person name="Bemis D.A."/>
            <person name="Kania S.A."/>
        </authorList>
    </citation>
    <scope>NUCLEOTIDE SEQUENCE [LARGE SCALE GENOMIC DNA]</scope>
    <source>
        <strain evidence="4 7">ATCC 43808</strain>
    </source>
</reference>
<dbReference type="AlphaFoldDB" id="A0A7Z7QR51"/>
<dbReference type="Proteomes" id="UP000572988">
    <property type="component" value="Unassembled WGS sequence"/>
</dbReference>
<dbReference type="EMBL" id="LR962863">
    <property type="protein sequence ID" value="CAD7360574.1"/>
    <property type="molecule type" value="Genomic_DNA"/>
</dbReference>
<evidence type="ECO:0000313" key="6">
    <source>
        <dbReference type="Proteomes" id="UP000264146"/>
    </source>
</evidence>
<dbReference type="EMBL" id="UHEF01000001">
    <property type="protein sequence ID" value="SUM90170.1"/>
    <property type="molecule type" value="Genomic_DNA"/>
</dbReference>
<gene>
    <name evidence="4" type="ORF">C1O36_04905</name>
    <name evidence="5" type="ORF">NCTC12218_02251</name>
</gene>
<name>A0A7Z7QR51_STASC</name>
<dbReference type="Proteomes" id="UP000264146">
    <property type="component" value="Chromosome"/>
</dbReference>
<keyword evidence="1" id="KW-1133">Transmembrane helix</keyword>
<dbReference type="GeneID" id="93790891"/>
<dbReference type="Gene3D" id="2.40.30.170">
    <property type="match status" value="1"/>
</dbReference>
<evidence type="ECO:0000313" key="7">
    <source>
        <dbReference type="Proteomes" id="UP000572988"/>
    </source>
</evidence>
<protein>
    <submittedName>
        <fullName evidence="5">RND efflux transporter</fullName>
    </submittedName>
</protein>
<dbReference type="EMBL" id="POVK01000012">
    <property type="protein sequence ID" value="NHA33869.1"/>
    <property type="molecule type" value="Genomic_DNA"/>
</dbReference>
<keyword evidence="7" id="KW-1185">Reference proteome</keyword>
<feature type="domain" description="YknX-like barrel-sandwich hybrid" evidence="2">
    <location>
        <begin position="60"/>
        <end position="140"/>
    </location>
</feature>
<reference evidence="3 6" key="3">
    <citation type="submission" date="2020-11" db="EMBL/GenBank/DDBJ databases">
        <authorList>
            <consortium name="Pathogen Informatics"/>
        </authorList>
    </citation>
    <scope>NUCLEOTIDE SEQUENCE [LARGE SCALE GENOMIC DNA]</scope>
    <source>
        <strain evidence="3 6">NCTC12218</strain>
    </source>
</reference>
<sequence>MTKKLICIVLLFILLPFSFMTFFLFFNNQSENSDLKMVRASASQPLVLNGIVQSDYQKVIVNQTTLGEVKKIEVVDGQSVKINDPLLTYHNAAKAHQINFLSHLIQQNRNPSNTLNYRAQIAQLQEQQNTTIKSPFEGIVHLHKHFPSFQNEKILEVYSKKQHLSFIVPENLYTKIKVNQPVSVKKVFDTKTYKGTVTSISSVPTTSDNSSSFSTYSFNVKTAENFPIGTHFTLQIEQSRIVLPQDTLFDRNSVVINKNGKFIKRIINYDRINEQLLIDKGVFIGEKVVRNPNANILEPS</sequence>
<evidence type="ECO:0000313" key="3">
    <source>
        <dbReference type="EMBL" id="CAD7360574.1"/>
    </source>
</evidence>
<reference evidence="5" key="2">
    <citation type="submission" date="2018-06" db="EMBL/GenBank/DDBJ databases">
        <authorList>
            <consortium name="Pathogen Informatics"/>
            <person name="Doyle S."/>
        </authorList>
    </citation>
    <scope>NUCLEOTIDE SEQUENCE [LARGE SCALE GENOMIC DNA]</scope>
    <source>
        <strain evidence="5">NCTC12218</strain>
    </source>
</reference>
<dbReference type="InterPro" id="IPR058639">
    <property type="entry name" value="BSH_YknX-like"/>
</dbReference>